<keyword evidence="8 11" id="KW-0350">Heme biosynthesis</keyword>
<evidence type="ECO:0000256" key="11">
    <source>
        <dbReference type="RuleBase" id="RU367069"/>
    </source>
</evidence>
<keyword evidence="5 11" id="KW-0285">Flavoprotein</keyword>
<dbReference type="SUPFAM" id="SSF51905">
    <property type="entry name" value="FAD/NAD(P)-binding domain"/>
    <property type="match status" value="1"/>
</dbReference>
<dbReference type="GO" id="GO:0006782">
    <property type="term" value="P:protoporphyrinogen IX biosynthetic process"/>
    <property type="evidence" value="ECO:0007669"/>
    <property type="project" value="UniProtKB-UniRule"/>
</dbReference>
<dbReference type="InterPro" id="IPR050464">
    <property type="entry name" value="Zeta_carotene_desat/Oxidored"/>
</dbReference>
<evidence type="ECO:0000256" key="6">
    <source>
        <dbReference type="ARBA" id="ARBA00022827"/>
    </source>
</evidence>
<evidence type="ECO:0000259" key="12">
    <source>
        <dbReference type="Pfam" id="PF01593"/>
    </source>
</evidence>
<evidence type="ECO:0000256" key="8">
    <source>
        <dbReference type="ARBA" id="ARBA00023133"/>
    </source>
</evidence>
<comment type="function">
    <text evidence="1 11">Catalyzes the 6-electron oxidation of protoporphyrinogen-IX to form protoporphyrin-IX.</text>
</comment>
<dbReference type="InterPro" id="IPR036188">
    <property type="entry name" value="FAD/NAD-bd_sf"/>
</dbReference>
<reference evidence="13" key="1">
    <citation type="journal article" date="2018" name="Biosci. Biotechnol. Biochem.">
        <title>Polysaccharide hydrolase of the hadal zone amphipods Hirondellea gigas.</title>
        <authorList>
            <person name="Kobayashi H."/>
            <person name="Nagahama T."/>
            <person name="Arai W."/>
            <person name="Sasagawa Y."/>
            <person name="Umeda M."/>
            <person name="Hayashi T."/>
            <person name="Nikaido I."/>
            <person name="Watanabe H."/>
            <person name="Oguri K."/>
            <person name="Kitazato H."/>
            <person name="Fujioka K."/>
            <person name="Kido Y."/>
            <person name="Takami H."/>
        </authorList>
    </citation>
    <scope>NUCLEOTIDE SEQUENCE</scope>
    <source>
        <tissue evidence="13">Whole body</tissue>
    </source>
</reference>
<evidence type="ECO:0000256" key="1">
    <source>
        <dbReference type="ARBA" id="ARBA00002600"/>
    </source>
</evidence>
<evidence type="ECO:0000256" key="5">
    <source>
        <dbReference type="ARBA" id="ARBA00022630"/>
    </source>
</evidence>
<dbReference type="PANTHER" id="PTHR42923:SF3">
    <property type="entry name" value="PROTOPORPHYRINOGEN OXIDASE"/>
    <property type="match status" value="1"/>
</dbReference>
<dbReference type="PANTHER" id="PTHR42923">
    <property type="entry name" value="PROTOPORPHYRINOGEN OXIDASE"/>
    <property type="match status" value="1"/>
</dbReference>
<dbReference type="UniPathway" id="UPA00251">
    <property type="reaction ID" value="UER00324"/>
</dbReference>
<sequence length="469" mass="51116">MPTIAVLGGGITGLSAAYYLKHLQPHKGAVILFEASSRLGGWINSEILRDGTRLEIGPRTLRATGAAGANSLAMAHHLGLENKIIPVRYGHPTTRNRMIQVGGELHTLPSSLKTAFQTTPPFSKPLVLSLLHDLRAAKVSNSDESLYSFVNRRFGSEVADYIIDPLTRGVFAGNARELSVKSLGKVLHEYEQTHGGVVKGALMNLFTIKKKDPLLKNELVRKARTEKWAVWSMTSGIGTLVDSLTNRLILDGVEIRKNSKVDTIKSDRGKMIIKCGSEISIVDHIISCLSSKDMSSIVGLNFQLKSFLEKIPFVTVGVVNLVYEGNSIVKQAAFGYLVPSSEPSNVLGVIFDTCAFPQENKTVLTVMMGGYWFNSLFGYNPSKDVLLNAAILEVHNTLHIKTEPCSAKVSILQDCIPQYVVGHTEAVENARQLLIKDNVPMKLAGNSYDGVGVNDSIMSARNAVMCLQL</sequence>
<dbReference type="InterPro" id="IPR004572">
    <property type="entry name" value="Protoporphyrinogen_oxidase"/>
</dbReference>
<comment type="similarity">
    <text evidence="3 11">Belongs to the protoporphyrinogen/coproporphyrinogen oxidase family. Protoporphyrinogen oxidase subfamily.</text>
</comment>
<dbReference type="EMBL" id="IACF01001456">
    <property type="protein sequence ID" value="LAB67156.1"/>
    <property type="molecule type" value="mRNA"/>
</dbReference>
<evidence type="ECO:0000313" key="13">
    <source>
        <dbReference type="EMBL" id="LAB67156.1"/>
    </source>
</evidence>
<dbReference type="AlphaFoldDB" id="A0A2P2HZU9"/>
<keyword evidence="6 11" id="KW-0274">FAD</keyword>
<evidence type="ECO:0000256" key="10">
    <source>
        <dbReference type="ARBA" id="ARBA00047554"/>
    </source>
</evidence>
<comment type="catalytic activity">
    <reaction evidence="10 11">
        <text>protoporphyrinogen IX + 3 O2 = protoporphyrin IX + 3 H2O2</text>
        <dbReference type="Rhea" id="RHEA:25576"/>
        <dbReference type="ChEBI" id="CHEBI:15379"/>
        <dbReference type="ChEBI" id="CHEBI:16240"/>
        <dbReference type="ChEBI" id="CHEBI:57306"/>
        <dbReference type="ChEBI" id="CHEBI:57307"/>
        <dbReference type="EC" id="1.3.3.4"/>
    </reaction>
</comment>
<dbReference type="Pfam" id="PF01593">
    <property type="entry name" value="Amino_oxidase"/>
    <property type="match status" value="1"/>
</dbReference>
<dbReference type="SUPFAM" id="SSF54373">
    <property type="entry name" value="FAD-linked reductases, C-terminal domain"/>
    <property type="match status" value="1"/>
</dbReference>
<evidence type="ECO:0000256" key="3">
    <source>
        <dbReference type="ARBA" id="ARBA00010551"/>
    </source>
</evidence>
<keyword evidence="9 11" id="KW-0627">Porphyrin biosynthesis</keyword>
<comment type="pathway">
    <text evidence="2 11">Porphyrin-containing compound metabolism; protoporphyrin-IX biosynthesis; protoporphyrin-IX from protoporphyrinogen-IX: step 1/1.</text>
</comment>
<dbReference type="EC" id="1.3.3.4" evidence="4 11"/>
<comment type="subcellular location">
    <subcellularLocation>
        <location evidence="11">Mitochondrion inner membrane</location>
    </subcellularLocation>
</comment>
<evidence type="ECO:0000256" key="4">
    <source>
        <dbReference type="ARBA" id="ARBA00012867"/>
    </source>
</evidence>
<dbReference type="GO" id="GO:0004729">
    <property type="term" value="F:oxygen-dependent protoporphyrinogen oxidase activity"/>
    <property type="evidence" value="ECO:0007669"/>
    <property type="project" value="UniProtKB-UniRule"/>
</dbReference>
<feature type="domain" description="Amine oxidase" evidence="12">
    <location>
        <begin position="11"/>
        <end position="465"/>
    </location>
</feature>
<evidence type="ECO:0000256" key="2">
    <source>
        <dbReference type="ARBA" id="ARBA00005073"/>
    </source>
</evidence>
<evidence type="ECO:0000256" key="9">
    <source>
        <dbReference type="ARBA" id="ARBA00023244"/>
    </source>
</evidence>
<dbReference type="Gene3D" id="3.50.50.60">
    <property type="entry name" value="FAD/NAD(P)-binding domain"/>
    <property type="match status" value="1"/>
</dbReference>
<organism evidence="13">
    <name type="scientific">Hirondellea gigas</name>
    <dbReference type="NCBI Taxonomy" id="1518452"/>
    <lineage>
        <taxon>Eukaryota</taxon>
        <taxon>Metazoa</taxon>
        <taxon>Ecdysozoa</taxon>
        <taxon>Arthropoda</taxon>
        <taxon>Crustacea</taxon>
        <taxon>Multicrustacea</taxon>
        <taxon>Malacostraca</taxon>
        <taxon>Eumalacostraca</taxon>
        <taxon>Peracarida</taxon>
        <taxon>Amphipoda</taxon>
        <taxon>Amphilochidea</taxon>
        <taxon>Lysianassida</taxon>
        <taxon>Lysianassidira</taxon>
        <taxon>Lysianassoidea</taxon>
        <taxon>Lysianassidae</taxon>
        <taxon>Hirondellea</taxon>
    </lineage>
</organism>
<dbReference type="NCBIfam" id="TIGR00562">
    <property type="entry name" value="proto_IX_ox"/>
    <property type="match status" value="1"/>
</dbReference>
<dbReference type="InterPro" id="IPR002937">
    <property type="entry name" value="Amino_oxidase"/>
</dbReference>
<comment type="cofactor">
    <cofactor evidence="11">
        <name>FAD</name>
        <dbReference type="ChEBI" id="CHEBI:57692"/>
    </cofactor>
    <text evidence="11">Binds 1 FAD per subunit.</text>
</comment>
<proteinExistence type="evidence at transcript level"/>
<name>A0A2P2HZU9_9CRUS</name>
<accession>A0A2P2HZU9</accession>
<evidence type="ECO:0000256" key="7">
    <source>
        <dbReference type="ARBA" id="ARBA00023002"/>
    </source>
</evidence>
<protein>
    <recommendedName>
        <fullName evidence="4 11">Protoporphyrinogen oxidase</fullName>
        <ecNumber evidence="4 11">1.3.3.4</ecNumber>
    </recommendedName>
</protein>
<keyword evidence="7 11" id="KW-0560">Oxidoreductase</keyword>
<dbReference type="GO" id="GO:0005743">
    <property type="term" value="C:mitochondrial inner membrane"/>
    <property type="evidence" value="ECO:0007669"/>
    <property type="project" value="UniProtKB-SubCell"/>
</dbReference>